<accession>A0A0L8G0U5</accession>
<organism evidence="1">
    <name type="scientific">Octopus bimaculoides</name>
    <name type="common">California two-spotted octopus</name>
    <dbReference type="NCBI Taxonomy" id="37653"/>
    <lineage>
        <taxon>Eukaryota</taxon>
        <taxon>Metazoa</taxon>
        <taxon>Spiralia</taxon>
        <taxon>Lophotrochozoa</taxon>
        <taxon>Mollusca</taxon>
        <taxon>Cephalopoda</taxon>
        <taxon>Coleoidea</taxon>
        <taxon>Octopodiformes</taxon>
        <taxon>Octopoda</taxon>
        <taxon>Incirrata</taxon>
        <taxon>Octopodidae</taxon>
        <taxon>Octopus</taxon>
    </lineage>
</organism>
<protein>
    <submittedName>
        <fullName evidence="1">Uncharacterized protein</fullName>
    </submittedName>
</protein>
<gene>
    <name evidence="1" type="ORF">OCBIM_22002841mg</name>
</gene>
<name>A0A0L8G0U5_OCTBM</name>
<dbReference type="AlphaFoldDB" id="A0A0L8G0U5"/>
<evidence type="ECO:0000313" key="1">
    <source>
        <dbReference type="EMBL" id="KOF70459.1"/>
    </source>
</evidence>
<dbReference type="EMBL" id="KQ424801">
    <property type="protein sequence ID" value="KOF70459.1"/>
    <property type="molecule type" value="Genomic_DNA"/>
</dbReference>
<proteinExistence type="predicted"/>
<reference evidence="1" key="1">
    <citation type="submission" date="2015-07" db="EMBL/GenBank/DDBJ databases">
        <title>MeaNS - Measles Nucleotide Surveillance Program.</title>
        <authorList>
            <person name="Tran T."/>
            <person name="Druce J."/>
        </authorList>
    </citation>
    <scope>NUCLEOTIDE SEQUENCE</scope>
    <source>
        <strain evidence="1">UCB-OBI-ISO-001</strain>
        <tissue evidence="1">Gonad</tissue>
    </source>
</reference>
<sequence>MIPCRHISVNYVRSNIRLTTMVTIYIYRRRSGCVVTSSFHLKIADNKNKTQLLSMESISSKFSRFPQPRFVKLKKEKQFLDSFLVSPFSFIICPGRTSLNSLPISCTAFDPCCTKISRTPSP</sequence>